<reference evidence="4 5" key="1">
    <citation type="submission" date="2019-11" db="EMBL/GenBank/DDBJ databases">
        <authorList>
            <person name="Li X.-J."/>
            <person name="Feng X.-M."/>
        </authorList>
    </citation>
    <scope>NUCLEOTIDE SEQUENCE [LARGE SCALE GENOMIC DNA]</scope>
    <source>
        <strain evidence="4 5">XMNu-373</strain>
    </source>
</reference>
<dbReference type="PANTHER" id="PTHR46797">
    <property type="entry name" value="HTH-TYPE TRANSCRIPTIONAL REGULATOR"/>
    <property type="match status" value="1"/>
</dbReference>
<protein>
    <submittedName>
        <fullName evidence="4">Helix-turn-helix domain-containing protein</fullName>
    </submittedName>
</protein>
<dbReference type="SMART" id="SM00530">
    <property type="entry name" value="HTH_XRE"/>
    <property type="match status" value="1"/>
</dbReference>
<dbReference type="Gene3D" id="1.10.260.40">
    <property type="entry name" value="lambda repressor-like DNA-binding domains"/>
    <property type="match status" value="1"/>
</dbReference>
<dbReference type="GO" id="GO:0003700">
    <property type="term" value="F:DNA-binding transcription factor activity"/>
    <property type="evidence" value="ECO:0007669"/>
    <property type="project" value="TreeGrafter"/>
</dbReference>
<evidence type="ECO:0000313" key="5">
    <source>
        <dbReference type="Proteomes" id="UP000460435"/>
    </source>
</evidence>
<evidence type="ECO:0000256" key="2">
    <source>
        <dbReference type="ARBA" id="ARBA00023125"/>
    </source>
</evidence>
<feature type="domain" description="HTH cro/C1-type" evidence="3">
    <location>
        <begin position="18"/>
        <end position="72"/>
    </location>
</feature>
<keyword evidence="2" id="KW-0238">DNA-binding</keyword>
<dbReference type="InterPro" id="IPR010982">
    <property type="entry name" value="Lambda_DNA-bd_dom_sf"/>
</dbReference>
<organism evidence="4 5">
    <name type="scientific">Phytoactinopolyspora mesophila</name>
    <dbReference type="NCBI Taxonomy" id="2650750"/>
    <lineage>
        <taxon>Bacteria</taxon>
        <taxon>Bacillati</taxon>
        <taxon>Actinomycetota</taxon>
        <taxon>Actinomycetes</taxon>
        <taxon>Jiangellales</taxon>
        <taxon>Jiangellaceae</taxon>
        <taxon>Phytoactinopolyspora</taxon>
    </lineage>
</organism>
<keyword evidence="5" id="KW-1185">Reference proteome</keyword>
<evidence type="ECO:0000259" key="3">
    <source>
        <dbReference type="PROSITE" id="PS50943"/>
    </source>
</evidence>
<evidence type="ECO:0000256" key="1">
    <source>
        <dbReference type="ARBA" id="ARBA00007227"/>
    </source>
</evidence>
<dbReference type="Pfam" id="PF13560">
    <property type="entry name" value="HTH_31"/>
    <property type="match status" value="1"/>
</dbReference>
<dbReference type="PANTHER" id="PTHR46797:SF1">
    <property type="entry name" value="METHYLPHOSPHONATE SYNTHASE"/>
    <property type="match status" value="1"/>
</dbReference>
<proteinExistence type="inferred from homology"/>
<gene>
    <name evidence="4" type="ORF">F7O44_06895</name>
</gene>
<comment type="caution">
    <text evidence="4">The sequence shown here is derived from an EMBL/GenBank/DDBJ whole genome shotgun (WGS) entry which is preliminary data.</text>
</comment>
<dbReference type="PROSITE" id="PS50943">
    <property type="entry name" value="HTH_CROC1"/>
    <property type="match status" value="1"/>
</dbReference>
<dbReference type="EMBL" id="WLZY01000002">
    <property type="protein sequence ID" value="NDL56796.1"/>
    <property type="molecule type" value="Genomic_DNA"/>
</dbReference>
<dbReference type="GO" id="GO:0003677">
    <property type="term" value="F:DNA binding"/>
    <property type="evidence" value="ECO:0007669"/>
    <property type="project" value="UniProtKB-KW"/>
</dbReference>
<dbReference type="InterPro" id="IPR050807">
    <property type="entry name" value="TransReg_Diox_bact_type"/>
</dbReference>
<dbReference type="GO" id="GO:0005829">
    <property type="term" value="C:cytosol"/>
    <property type="evidence" value="ECO:0007669"/>
    <property type="project" value="TreeGrafter"/>
</dbReference>
<accession>A0A7K3M0H4</accession>
<name>A0A7K3M0H4_9ACTN</name>
<dbReference type="RefSeq" id="WP_162449503.1">
    <property type="nucleotide sequence ID" value="NZ_WLZY01000002.1"/>
</dbReference>
<comment type="similarity">
    <text evidence="1">Belongs to the short-chain fatty acyl-CoA assimilation regulator (ScfR) family.</text>
</comment>
<dbReference type="AlphaFoldDB" id="A0A7K3M0H4"/>
<dbReference type="Pfam" id="PF06114">
    <property type="entry name" value="Peptidase_M78"/>
    <property type="match status" value="1"/>
</dbReference>
<sequence length="488" mass="53825">MPLSDHDDLDLVTLGQRIRHARRAKGLTLGALAATVDRAPSLLSQIENGKREPRLALLQSLAVALGVEVAELIKPEAPSHRAALEIALVRAQNSPLYAGLGLPHVNASSKMPTEALEALVGLHAELERRAIEQAATPEEARRANAELRQHMRDRDNYFTELEKTAAGFSATIGHTAGPLTERAINDLTAHLGFTLHRTADLPRATRSITDLRNRRIYLPLPSHASHDPRTIVLQALGHFALDHQEPVNYADFLRQRVEANYFAAALLMPESAAVDFLQRAKAAKALAIEDLRDTFAVSYETAAHRFTNLATHHLGIPVHFMRVGEDGIIYKAYENDDVTFPTDVTGAIEGQLVCRYWAARAVFASPERYASHYQYTDMGRGTYWCTTHVERTSDGDFAIDVGVPYAHVKWFQGRETTNRVTSTCPDPTCCRRPPAGLAERWADHSWPSARVHSHLLAALPPGTFPGVDDTDVYAFLDRHSATASTQGP</sequence>
<dbReference type="Proteomes" id="UP000460435">
    <property type="component" value="Unassembled WGS sequence"/>
</dbReference>
<dbReference type="InterPro" id="IPR001387">
    <property type="entry name" value="Cro/C1-type_HTH"/>
</dbReference>
<dbReference type="InterPro" id="IPR010359">
    <property type="entry name" value="IrrE_HExxH"/>
</dbReference>
<dbReference type="SUPFAM" id="SSF47413">
    <property type="entry name" value="lambda repressor-like DNA-binding domains"/>
    <property type="match status" value="1"/>
</dbReference>
<dbReference type="CDD" id="cd00093">
    <property type="entry name" value="HTH_XRE"/>
    <property type="match status" value="1"/>
</dbReference>
<evidence type="ECO:0000313" key="4">
    <source>
        <dbReference type="EMBL" id="NDL56796.1"/>
    </source>
</evidence>